<name>A0A5N5QGI1_9AGAM</name>
<comment type="caution">
    <text evidence="5">The sequence shown here is derived from an EMBL/GenBank/DDBJ whole genome shotgun (WGS) entry which is preliminary data.</text>
</comment>
<dbReference type="InterPro" id="IPR000504">
    <property type="entry name" value="RRM_dom"/>
</dbReference>
<feature type="region of interest" description="Disordered" evidence="3">
    <location>
        <begin position="420"/>
        <end position="439"/>
    </location>
</feature>
<dbReference type="PANTHER" id="PTHR19965">
    <property type="entry name" value="RNA AND EXPORT FACTOR BINDING PROTEIN"/>
    <property type="match status" value="1"/>
</dbReference>
<dbReference type="Gene3D" id="3.30.70.330">
    <property type="match status" value="1"/>
</dbReference>
<evidence type="ECO:0000256" key="2">
    <source>
        <dbReference type="PROSITE-ProRule" id="PRU00176"/>
    </source>
</evidence>
<evidence type="ECO:0000313" key="6">
    <source>
        <dbReference type="Proteomes" id="UP000383932"/>
    </source>
</evidence>
<dbReference type="SUPFAM" id="SSF54928">
    <property type="entry name" value="RNA-binding domain, RBD"/>
    <property type="match status" value="1"/>
</dbReference>
<evidence type="ECO:0000259" key="4">
    <source>
        <dbReference type="PROSITE" id="PS50102"/>
    </source>
</evidence>
<dbReference type="Proteomes" id="UP000383932">
    <property type="component" value="Unassembled WGS sequence"/>
</dbReference>
<dbReference type="EMBL" id="SSOP01000145">
    <property type="protein sequence ID" value="KAB5590784.1"/>
    <property type="molecule type" value="Genomic_DNA"/>
</dbReference>
<dbReference type="InterPro" id="IPR051229">
    <property type="entry name" value="ALYREF_mRNA_export"/>
</dbReference>
<dbReference type="AlphaFoldDB" id="A0A5N5QGI1"/>
<dbReference type="OrthoDB" id="3188866at2759"/>
<sequence>MPPLPIDLWSQIIRILSLTNDILSLKSISLTSRAIGYEADKYLWDNLKIQSLGSLNSLSRMILEGTRISLHLSKLCTQIPSHKSSTPVDSTQLKGALLRCKKLTVLELLIGIQETGFVSDLKIPSLQMFSTDLPVDSCMSRFLARHPDIVELHMSGEVTVGTDLTSEYALLPKLRVLEASLSLAIMLLPYRPVTHLKAWAPYIIDQDVATAGAEQLIKCMRANIVSFRFEDAPAFTGIMRHYVTSISRSVKLLGPLFVDRDEEDQVLELAHIAPSLQVIQFDNAMANERTCLEQRGFAVRLGHVFQLLCLVSFEDGSQTIHWGRLNDPKLIGGAEPLSPGSALQLSIWEKPALIVCLMVVTRPGVNNCPFGASQHPNGLHLLSKIMSSGASRRGRHPYSRPPPPNDPDGQWVHDMAPGATEERKPRANPSNMDEEPTRLSVSNLHYEVTEKDLASIFGSIGTLQREPTIRYDRSGRSTGVATVVFTHARDARNAQKQLDGVMAKGMLFRHCRGHSNFVWAGEAMSIKLESTLARSQAPKRNPNTNTLLSRMGKKSLADRMSADASENMDSKKGDKQTGPIRHGRSGKGDTKPTRVKAAPKTVEELDKELEAFMGEGDSKAEKGKGEDVAMA</sequence>
<keyword evidence="6" id="KW-1185">Reference proteome</keyword>
<accession>A0A5N5QGI1</accession>
<keyword evidence="1 2" id="KW-0694">RNA-binding</keyword>
<dbReference type="InterPro" id="IPR035979">
    <property type="entry name" value="RBD_domain_sf"/>
</dbReference>
<feature type="region of interest" description="Disordered" evidence="3">
    <location>
        <begin position="532"/>
        <end position="631"/>
    </location>
</feature>
<evidence type="ECO:0000313" key="5">
    <source>
        <dbReference type="EMBL" id="KAB5590784.1"/>
    </source>
</evidence>
<protein>
    <submittedName>
        <fullName evidence="5">RNA recognition motif protein</fullName>
    </submittedName>
</protein>
<evidence type="ECO:0000256" key="1">
    <source>
        <dbReference type="ARBA" id="ARBA00022884"/>
    </source>
</evidence>
<gene>
    <name evidence="5" type="ORF">CTheo_5778</name>
</gene>
<reference evidence="5 6" key="1">
    <citation type="journal article" date="2019" name="Fungal Biol. Biotechnol.">
        <title>Draft genome sequence of fastidious pathogen Ceratobasidium theobromae, which causes vascular-streak dieback in Theobroma cacao.</title>
        <authorList>
            <person name="Ali S.S."/>
            <person name="Asman A."/>
            <person name="Shao J."/>
            <person name="Firmansyah A.P."/>
            <person name="Susilo A.W."/>
            <person name="Rosmana A."/>
            <person name="McMahon P."/>
            <person name="Junaid M."/>
            <person name="Guest D."/>
            <person name="Kheng T.Y."/>
            <person name="Meinhardt L.W."/>
            <person name="Bailey B.A."/>
        </authorList>
    </citation>
    <scope>NUCLEOTIDE SEQUENCE [LARGE SCALE GENOMIC DNA]</scope>
    <source>
        <strain evidence="5 6">CT2</strain>
    </source>
</reference>
<dbReference type="SMART" id="SM00360">
    <property type="entry name" value="RRM"/>
    <property type="match status" value="1"/>
</dbReference>
<proteinExistence type="predicted"/>
<dbReference type="GO" id="GO:0003729">
    <property type="term" value="F:mRNA binding"/>
    <property type="evidence" value="ECO:0007669"/>
    <property type="project" value="TreeGrafter"/>
</dbReference>
<dbReference type="CDD" id="cd12418">
    <property type="entry name" value="RRM_Aly_REF_like"/>
    <property type="match status" value="1"/>
</dbReference>
<feature type="region of interest" description="Disordered" evidence="3">
    <location>
        <begin position="390"/>
        <end position="415"/>
    </location>
</feature>
<feature type="compositionally biased region" description="Basic and acidic residues" evidence="3">
    <location>
        <begin position="601"/>
        <end position="631"/>
    </location>
</feature>
<dbReference type="Pfam" id="PF00076">
    <property type="entry name" value="RRM_1"/>
    <property type="match status" value="1"/>
</dbReference>
<feature type="domain" description="RRM" evidence="4">
    <location>
        <begin position="437"/>
        <end position="531"/>
    </location>
</feature>
<organism evidence="5 6">
    <name type="scientific">Ceratobasidium theobromae</name>
    <dbReference type="NCBI Taxonomy" id="1582974"/>
    <lineage>
        <taxon>Eukaryota</taxon>
        <taxon>Fungi</taxon>
        <taxon>Dikarya</taxon>
        <taxon>Basidiomycota</taxon>
        <taxon>Agaricomycotina</taxon>
        <taxon>Agaricomycetes</taxon>
        <taxon>Cantharellales</taxon>
        <taxon>Ceratobasidiaceae</taxon>
        <taxon>Ceratobasidium</taxon>
    </lineage>
</organism>
<dbReference type="PANTHER" id="PTHR19965:SF82">
    <property type="entry name" value="THO COMPLEX SUBUNIT 4"/>
    <property type="match status" value="1"/>
</dbReference>
<evidence type="ECO:0000256" key="3">
    <source>
        <dbReference type="SAM" id="MobiDB-lite"/>
    </source>
</evidence>
<dbReference type="GO" id="GO:0005634">
    <property type="term" value="C:nucleus"/>
    <property type="evidence" value="ECO:0007669"/>
    <property type="project" value="TreeGrafter"/>
</dbReference>
<dbReference type="PROSITE" id="PS50102">
    <property type="entry name" value="RRM"/>
    <property type="match status" value="1"/>
</dbReference>
<dbReference type="InterPro" id="IPR012677">
    <property type="entry name" value="Nucleotide-bd_a/b_plait_sf"/>
</dbReference>